<accession>A0A174JD28</accession>
<dbReference type="Gene3D" id="2.60.40.3940">
    <property type="match status" value="1"/>
</dbReference>
<dbReference type="Proteomes" id="UP000095517">
    <property type="component" value="Unassembled WGS sequence"/>
</dbReference>
<organism evidence="2 3">
    <name type="scientific">Bacteroides finegoldii</name>
    <dbReference type="NCBI Taxonomy" id="338188"/>
    <lineage>
        <taxon>Bacteria</taxon>
        <taxon>Pseudomonadati</taxon>
        <taxon>Bacteroidota</taxon>
        <taxon>Bacteroidia</taxon>
        <taxon>Bacteroidales</taxon>
        <taxon>Bacteroidaceae</taxon>
        <taxon>Bacteroides</taxon>
    </lineage>
</organism>
<sequence length="274" mass="30127">MAEETKTLRHTAEEIDDAIDKLPAAGNAAGIYKSSLSFSSIVNDGNVTQDHLTEINAIYEAWKSGRMVYVLDEKGGYYNLGVLNMQLAEDNSKCSFVALDQDGVLCYYSCNPSSGVTGKWSVTPIGKDLFALIQHTHKASDVTEETNKRFVTDEEKDELSTLSTTYAKADLSNAMTVSLNQNGYAKFNNGLLIQWGYFSAGASNNQSINFPVSFKSCFSLAFSSSTDNTDNSIWSVNYAAIYASYFTVYRRYANAGSVSPSSQSFRWIAIGSWK</sequence>
<feature type="domain" description="Putative tail fiber protein gp53-like C-terminal" evidence="1">
    <location>
        <begin position="186"/>
        <end position="271"/>
    </location>
</feature>
<dbReference type="EMBL" id="CYZH01000022">
    <property type="protein sequence ID" value="CUO97604.1"/>
    <property type="molecule type" value="Genomic_DNA"/>
</dbReference>
<proteinExistence type="predicted"/>
<dbReference type="Pfam" id="PF21882">
    <property type="entry name" value="Gp53-like_C"/>
    <property type="match status" value="1"/>
</dbReference>
<dbReference type="AlphaFoldDB" id="A0A174JD28"/>
<gene>
    <name evidence="2" type="ORF">ERS852397_03229</name>
</gene>
<evidence type="ECO:0000313" key="3">
    <source>
        <dbReference type="Proteomes" id="UP000095517"/>
    </source>
</evidence>
<evidence type="ECO:0000259" key="1">
    <source>
        <dbReference type="Pfam" id="PF21882"/>
    </source>
</evidence>
<protein>
    <recommendedName>
        <fullName evidence="1">Putative tail fiber protein gp53-like C-terminal domain-containing protein</fullName>
    </recommendedName>
</protein>
<reference evidence="2 3" key="1">
    <citation type="submission" date="2015-09" db="EMBL/GenBank/DDBJ databases">
        <authorList>
            <consortium name="Pathogen Informatics"/>
        </authorList>
    </citation>
    <scope>NUCLEOTIDE SEQUENCE [LARGE SCALE GENOMIC DNA]</scope>
    <source>
        <strain evidence="2 3">2789STDY5608840</strain>
    </source>
</reference>
<name>A0A174JD28_9BACE</name>
<evidence type="ECO:0000313" key="2">
    <source>
        <dbReference type="EMBL" id="CUO97604.1"/>
    </source>
</evidence>
<dbReference type="RefSeq" id="WP_055279648.1">
    <property type="nucleotide sequence ID" value="NZ_CABIXA010000022.1"/>
</dbReference>
<dbReference type="STRING" id="338188.ERS852397_03229"/>
<dbReference type="InterPro" id="IPR054075">
    <property type="entry name" value="Gp53-like_C"/>
</dbReference>